<evidence type="ECO:0000256" key="7">
    <source>
        <dbReference type="SAM" id="Phobius"/>
    </source>
</evidence>
<gene>
    <name evidence="9" type="ORF">E6C55_31125</name>
</gene>
<feature type="transmembrane region" description="Helical" evidence="7">
    <location>
        <begin position="37"/>
        <end position="57"/>
    </location>
</feature>
<evidence type="ECO:0000256" key="4">
    <source>
        <dbReference type="ARBA" id="ARBA00023136"/>
    </source>
</evidence>
<comment type="subcellular location">
    <subcellularLocation>
        <location evidence="1">Membrane</location>
        <topology evidence="1">Multi-pass membrane protein</topology>
    </subcellularLocation>
</comment>
<feature type="compositionally biased region" description="Acidic residues" evidence="6">
    <location>
        <begin position="327"/>
        <end position="344"/>
    </location>
</feature>
<reference evidence="9 10" key="1">
    <citation type="submission" date="2019-04" db="EMBL/GenBank/DDBJ databases">
        <title>Cohnella sp. nov. isolated from preserved vegetables.</title>
        <authorList>
            <person name="Lin S.-Y."/>
            <person name="Hung M.-H."/>
            <person name="Young C.-C."/>
        </authorList>
    </citation>
    <scope>NUCLEOTIDE SEQUENCE [LARGE SCALE GENOMIC DNA]</scope>
    <source>
        <strain evidence="9 10">CC-MHH1044</strain>
    </source>
</reference>
<dbReference type="PROSITE" id="PS50005">
    <property type="entry name" value="TPR"/>
    <property type="match status" value="1"/>
</dbReference>
<dbReference type="EMBL" id="SSOB01000065">
    <property type="protein sequence ID" value="THF72999.1"/>
    <property type="molecule type" value="Genomic_DNA"/>
</dbReference>
<feature type="transmembrane region" description="Helical" evidence="7">
    <location>
        <begin position="131"/>
        <end position="152"/>
    </location>
</feature>
<comment type="caution">
    <text evidence="9">The sequence shown here is derived from an EMBL/GenBank/DDBJ whole genome shotgun (WGS) entry which is preliminary data.</text>
</comment>
<evidence type="ECO:0000256" key="2">
    <source>
        <dbReference type="ARBA" id="ARBA00022692"/>
    </source>
</evidence>
<feature type="transmembrane region" description="Helical" evidence="7">
    <location>
        <begin position="281"/>
        <end position="298"/>
    </location>
</feature>
<dbReference type="InterPro" id="IPR019734">
    <property type="entry name" value="TPR_rpt"/>
</dbReference>
<dbReference type="OrthoDB" id="1808577at2"/>
<feature type="transmembrane region" description="Helical" evidence="7">
    <location>
        <begin position="250"/>
        <end position="269"/>
    </location>
</feature>
<evidence type="ECO:0000313" key="9">
    <source>
        <dbReference type="EMBL" id="THF72999.1"/>
    </source>
</evidence>
<feature type="transmembrane region" description="Helical" evidence="7">
    <location>
        <begin position="227"/>
        <end position="243"/>
    </location>
</feature>
<keyword evidence="9" id="KW-0436">Ligase</keyword>
<keyword evidence="10" id="KW-1185">Reference proteome</keyword>
<feature type="transmembrane region" description="Helical" evidence="7">
    <location>
        <begin position="101"/>
        <end position="119"/>
    </location>
</feature>
<keyword evidence="2 7" id="KW-0812">Transmembrane</keyword>
<feature type="transmembrane region" description="Helical" evidence="7">
    <location>
        <begin position="69"/>
        <end position="89"/>
    </location>
</feature>
<feature type="compositionally biased region" description="Basic and acidic residues" evidence="6">
    <location>
        <begin position="306"/>
        <end position="319"/>
    </location>
</feature>
<feature type="repeat" description="TPR" evidence="5">
    <location>
        <begin position="639"/>
        <end position="672"/>
    </location>
</feature>
<feature type="region of interest" description="Disordered" evidence="6">
    <location>
        <begin position="306"/>
        <end position="360"/>
    </location>
</feature>
<feature type="compositionally biased region" description="Basic and acidic residues" evidence="6">
    <location>
        <begin position="345"/>
        <end position="360"/>
    </location>
</feature>
<feature type="transmembrane region" description="Helical" evidence="7">
    <location>
        <begin position="383"/>
        <end position="404"/>
    </location>
</feature>
<feature type="transmembrane region" description="Helical" evidence="7">
    <location>
        <begin position="204"/>
        <end position="221"/>
    </location>
</feature>
<evidence type="ECO:0000259" key="8">
    <source>
        <dbReference type="Pfam" id="PF04932"/>
    </source>
</evidence>
<keyword evidence="4 7" id="KW-0472">Membrane</keyword>
<protein>
    <submittedName>
        <fullName evidence="9">O-antigen ligase family protein</fullName>
    </submittedName>
</protein>
<dbReference type="InterPro" id="IPR051533">
    <property type="entry name" value="WaaL-like"/>
</dbReference>
<accession>A0A4S4BFT2</accession>
<dbReference type="RefSeq" id="WP_136373742.1">
    <property type="nucleotide sequence ID" value="NZ_SSOB01000065.1"/>
</dbReference>
<evidence type="ECO:0000256" key="3">
    <source>
        <dbReference type="ARBA" id="ARBA00022989"/>
    </source>
</evidence>
<dbReference type="InterPro" id="IPR011990">
    <property type="entry name" value="TPR-like_helical_dom_sf"/>
</dbReference>
<evidence type="ECO:0000256" key="1">
    <source>
        <dbReference type="ARBA" id="ARBA00004141"/>
    </source>
</evidence>
<name>A0A4S4BFT2_9BACL</name>
<evidence type="ECO:0000313" key="10">
    <source>
        <dbReference type="Proteomes" id="UP000310636"/>
    </source>
</evidence>
<dbReference type="PANTHER" id="PTHR37422:SF13">
    <property type="entry name" value="LIPOPOLYSACCHARIDE BIOSYNTHESIS PROTEIN PA4999-RELATED"/>
    <property type="match status" value="1"/>
</dbReference>
<evidence type="ECO:0000256" key="5">
    <source>
        <dbReference type="PROSITE-ProRule" id="PRU00339"/>
    </source>
</evidence>
<sequence>MRAKVWTTATTWTGAAGIAFALAWGGWREGLFFDIDLYPFEIFVIALAAVVGAMAAIGRRRGKAAPIPLPGWALLPFGLATAYGLHLLLEPASLKGTMDSFLRWTAYGCWFVLASAYLAGPAANRKAGWAALQLAAMVLILASWCGWFGWIGPEAIVYRSGQAELAATGARLAGLLQYPNAFGAAAAFFVLIEWRLLASKSRPAFGCAALMAVPALGALMLAESRGAALALAGAGALSLVLGGRNRWGYSLATAGVALACASAAANAAFGAMKSGQPASGAWALAAATIVGALLLLALRREAERYARKDERQGEQQDGRKRGRKGEWEDEWESEREGEWEDEQEDGLKSGRKGEWESERKSEREGKRAFRVVRGIARGRRFSFVSPGGGVVLFLCGCAVAYALLAGGDSGGARLDGHYETAAARGLYYADALRMFHDRPWLGAGGESWRMLMGEYKTVPYIGNEVHSGYLEILIDTGLLGIVLLAALLLVPLGKLRSRAAVAWPPAALLLAHAAIDFDWSYGYVWLLLLFWLALQLREGEAEQANARGRQGRSAAALVAALLIGFAAATLPAAWRSSVAASEREAALAAAPSARAEGLRAALAANPAWSRVRLELAPLLQPQERAELLAQGLRYDPQYPALEFQLGMAYAEMAQPEPAAAHLREALRLDRFDREAQNAAIATMTSMAERYAAAGRDDRAQAAAEAAAAMFEAYRELYRATYAGKANPWDDKELALFAAAKFNGATAMLLLGRQEEAAALLREVAEEQSEEWSRLAKEKLASLS</sequence>
<organism evidence="9 10">
    <name type="scientific">Cohnella fermenti</name>
    <dbReference type="NCBI Taxonomy" id="2565925"/>
    <lineage>
        <taxon>Bacteria</taxon>
        <taxon>Bacillati</taxon>
        <taxon>Bacillota</taxon>
        <taxon>Bacilli</taxon>
        <taxon>Bacillales</taxon>
        <taxon>Paenibacillaceae</taxon>
        <taxon>Cohnella</taxon>
    </lineage>
</organism>
<keyword evidence="5" id="KW-0802">TPR repeat</keyword>
<dbReference type="Gene3D" id="1.25.40.10">
    <property type="entry name" value="Tetratricopeptide repeat domain"/>
    <property type="match status" value="1"/>
</dbReference>
<keyword evidence="3 7" id="KW-1133">Transmembrane helix</keyword>
<dbReference type="GO" id="GO:0016874">
    <property type="term" value="F:ligase activity"/>
    <property type="evidence" value="ECO:0007669"/>
    <property type="project" value="UniProtKB-KW"/>
</dbReference>
<dbReference type="AlphaFoldDB" id="A0A4S4BFT2"/>
<feature type="transmembrane region" description="Helical" evidence="7">
    <location>
        <begin position="472"/>
        <end position="492"/>
    </location>
</feature>
<dbReference type="Pfam" id="PF04932">
    <property type="entry name" value="Wzy_C"/>
    <property type="match status" value="1"/>
</dbReference>
<evidence type="ECO:0000256" key="6">
    <source>
        <dbReference type="SAM" id="MobiDB-lite"/>
    </source>
</evidence>
<proteinExistence type="predicted"/>
<dbReference type="PANTHER" id="PTHR37422">
    <property type="entry name" value="TEICHURONIC ACID BIOSYNTHESIS PROTEIN TUAE"/>
    <property type="match status" value="1"/>
</dbReference>
<feature type="transmembrane region" description="Helical" evidence="7">
    <location>
        <begin position="172"/>
        <end position="192"/>
    </location>
</feature>
<feature type="transmembrane region" description="Helical" evidence="7">
    <location>
        <begin position="556"/>
        <end position="574"/>
    </location>
</feature>
<dbReference type="InterPro" id="IPR007016">
    <property type="entry name" value="O-antigen_ligase-rel_domated"/>
</dbReference>
<dbReference type="Proteomes" id="UP000310636">
    <property type="component" value="Unassembled WGS sequence"/>
</dbReference>
<feature type="domain" description="O-antigen ligase-related" evidence="8">
    <location>
        <begin position="389"/>
        <end position="484"/>
    </location>
</feature>
<dbReference type="GO" id="GO:0016020">
    <property type="term" value="C:membrane"/>
    <property type="evidence" value="ECO:0007669"/>
    <property type="project" value="UniProtKB-SubCell"/>
</dbReference>
<dbReference type="SUPFAM" id="SSF48452">
    <property type="entry name" value="TPR-like"/>
    <property type="match status" value="1"/>
</dbReference>